<dbReference type="Pfam" id="PF07686">
    <property type="entry name" value="V-set"/>
    <property type="match status" value="1"/>
</dbReference>
<keyword evidence="4" id="KW-0472">Membrane</keyword>
<keyword evidence="2" id="KW-0812">Transmembrane</keyword>
<proteinExistence type="predicted"/>
<evidence type="ECO:0000256" key="2">
    <source>
        <dbReference type="ARBA" id="ARBA00022692"/>
    </source>
</evidence>
<protein>
    <recommendedName>
        <fullName evidence="6">Immunoglobulin domain-containing protein</fullName>
    </recommendedName>
</protein>
<dbReference type="SMART" id="SM00409">
    <property type="entry name" value="IG"/>
    <property type="match status" value="1"/>
</dbReference>
<comment type="subcellular location">
    <subcellularLocation>
        <location evidence="1">Membrane</location>
    </subcellularLocation>
</comment>
<keyword evidence="8" id="KW-1185">Reference proteome</keyword>
<dbReference type="Proteomes" id="UP000694545">
    <property type="component" value="Unplaced"/>
</dbReference>
<keyword evidence="5" id="KW-1015">Disulfide bond</keyword>
<dbReference type="InterPro" id="IPR050671">
    <property type="entry name" value="CD300_family_receptors"/>
</dbReference>
<dbReference type="GO" id="GO:0005886">
    <property type="term" value="C:plasma membrane"/>
    <property type="evidence" value="ECO:0007669"/>
    <property type="project" value="TreeGrafter"/>
</dbReference>
<evidence type="ECO:0000313" key="8">
    <source>
        <dbReference type="Proteomes" id="UP000694545"/>
    </source>
</evidence>
<keyword evidence="3" id="KW-0732">Signal</keyword>
<reference evidence="7" key="1">
    <citation type="submission" date="2025-08" db="UniProtKB">
        <authorList>
            <consortium name="Ensembl"/>
        </authorList>
    </citation>
    <scope>IDENTIFICATION</scope>
</reference>
<sequence>WLLILFSGVTCSVSGPSEQTGFLDRSLSVNCTYDRSYRNSVKYWCRGAKWSSCRTVVKTRGTEAEVKAQRTSIKDDHTHFQFTVRMENLTEQDADGYWCIIERSGVDLGTPVTITVLPGDPAHVAGHTLDLFCFFQPGMGIMICWWGT</sequence>
<dbReference type="OMA" id="WNQMVET"/>
<dbReference type="Gene3D" id="2.60.40.10">
    <property type="entry name" value="Immunoglobulins"/>
    <property type="match status" value="1"/>
</dbReference>
<dbReference type="CDD" id="cd05716">
    <property type="entry name" value="IgV_pIgR_like"/>
    <property type="match status" value="1"/>
</dbReference>
<reference evidence="7" key="2">
    <citation type="submission" date="2025-09" db="UniProtKB">
        <authorList>
            <consortium name="Ensembl"/>
        </authorList>
    </citation>
    <scope>IDENTIFICATION</scope>
</reference>
<name>A0A8D2LD40_VARKO</name>
<dbReference type="PANTHER" id="PTHR11860:SF87">
    <property type="entry name" value="CMRF35-LIKE MOLECULE 8"/>
    <property type="match status" value="1"/>
</dbReference>
<accession>A0A8D2LD40</accession>
<evidence type="ECO:0000256" key="3">
    <source>
        <dbReference type="ARBA" id="ARBA00022729"/>
    </source>
</evidence>
<organism evidence="7 8">
    <name type="scientific">Varanus komodoensis</name>
    <name type="common">Komodo dragon</name>
    <dbReference type="NCBI Taxonomy" id="61221"/>
    <lineage>
        <taxon>Eukaryota</taxon>
        <taxon>Metazoa</taxon>
        <taxon>Chordata</taxon>
        <taxon>Craniata</taxon>
        <taxon>Vertebrata</taxon>
        <taxon>Euteleostomi</taxon>
        <taxon>Lepidosauria</taxon>
        <taxon>Squamata</taxon>
        <taxon>Bifurcata</taxon>
        <taxon>Unidentata</taxon>
        <taxon>Episquamata</taxon>
        <taxon>Toxicofera</taxon>
        <taxon>Anguimorpha</taxon>
        <taxon>Paleoanguimorpha</taxon>
        <taxon>Varanoidea</taxon>
        <taxon>Varanidae</taxon>
        <taxon>Varanus</taxon>
    </lineage>
</organism>
<evidence type="ECO:0000313" key="7">
    <source>
        <dbReference type="Ensembl" id="ENSVKKP00000019843.1"/>
    </source>
</evidence>
<evidence type="ECO:0000256" key="1">
    <source>
        <dbReference type="ARBA" id="ARBA00004370"/>
    </source>
</evidence>
<dbReference type="GO" id="GO:0004888">
    <property type="term" value="F:transmembrane signaling receptor activity"/>
    <property type="evidence" value="ECO:0007669"/>
    <property type="project" value="TreeGrafter"/>
</dbReference>
<feature type="domain" description="Immunoglobulin" evidence="6">
    <location>
        <begin position="16"/>
        <end position="117"/>
    </location>
</feature>
<dbReference type="InterPro" id="IPR013783">
    <property type="entry name" value="Ig-like_fold"/>
</dbReference>
<evidence type="ECO:0000256" key="5">
    <source>
        <dbReference type="ARBA" id="ARBA00023157"/>
    </source>
</evidence>
<dbReference type="FunFam" id="2.60.40.10:FF:000370">
    <property type="entry name" value="CMRF35-like molecule 1"/>
    <property type="match status" value="1"/>
</dbReference>
<dbReference type="PANTHER" id="PTHR11860">
    <property type="entry name" value="POLYMERIC-IMMUNOGLOBULIN RECEPTOR"/>
    <property type="match status" value="1"/>
</dbReference>
<dbReference type="Ensembl" id="ENSVKKT00000020330.1">
    <property type="protein sequence ID" value="ENSVKKP00000019843.1"/>
    <property type="gene ID" value="ENSVKKG00000013425.1"/>
</dbReference>
<dbReference type="AlphaFoldDB" id="A0A8D2LD40"/>
<dbReference type="InterPro" id="IPR013106">
    <property type="entry name" value="Ig_V-set"/>
</dbReference>
<dbReference type="SUPFAM" id="SSF48726">
    <property type="entry name" value="Immunoglobulin"/>
    <property type="match status" value="1"/>
</dbReference>
<dbReference type="InterPro" id="IPR003599">
    <property type="entry name" value="Ig_sub"/>
</dbReference>
<evidence type="ECO:0000259" key="6">
    <source>
        <dbReference type="SMART" id="SM00409"/>
    </source>
</evidence>
<dbReference type="InterPro" id="IPR036179">
    <property type="entry name" value="Ig-like_dom_sf"/>
</dbReference>
<evidence type="ECO:0000256" key="4">
    <source>
        <dbReference type="ARBA" id="ARBA00023136"/>
    </source>
</evidence>